<dbReference type="EMBL" id="JAYMYR010000004">
    <property type="protein sequence ID" value="KAK7369853.1"/>
    <property type="molecule type" value="Genomic_DNA"/>
</dbReference>
<protein>
    <submittedName>
        <fullName evidence="1">Uncharacterized protein</fullName>
    </submittedName>
</protein>
<organism evidence="1 2">
    <name type="scientific">Phaseolus coccineus</name>
    <name type="common">Scarlet runner bean</name>
    <name type="synonym">Phaseolus multiflorus</name>
    <dbReference type="NCBI Taxonomy" id="3886"/>
    <lineage>
        <taxon>Eukaryota</taxon>
        <taxon>Viridiplantae</taxon>
        <taxon>Streptophyta</taxon>
        <taxon>Embryophyta</taxon>
        <taxon>Tracheophyta</taxon>
        <taxon>Spermatophyta</taxon>
        <taxon>Magnoliopsida</taxon>
        <taxon>eudicotyledons</taxon>
        <taxon>Gunneridae</taxon>
        <taxon>Pentapetalae</taxon>
        <taxon>rosids</taxon>
        <taxon>fabids</taxon>
        <taxon>Fabales</taxon>
        <taxon>Fabaceae</taxon>
        <taxon>Papilionoideae</taxon>
        <taxon>50 kb inversion clade</taxon>
        <taxon>NPAAA clade</taxon>
        <taxon>indigoferoid/millettioid clade</taxon>
        <taxon>Phaseoleae</taxon>
        <taxon>Phaseolus</taxon>
    </lineage>
</organism>
<evidence type="ECO:0000313" key="2">
    <source>
        <dbReference type="Proteomes" id="UP001374584"/>
    </source>
</evidence>
<accession>A0AAN9NG38</accession>
<keyword evidence="2" id="KW-1185">Reference proteome</keyword>
<dbReference type="Proteomes" id="UP001374584">
    <property type="component" value="Unassembled WGS sequence"/>
</dbReference>
<evidence type="ECO:0000313" key="1">
    <source>
        <dbReference type="EMBL" id="KAK7369853.1"/>
    </source>
</evidence>
<reference evidence="1 2" key="1">
    <citation type="submission" date="2024-01" db="EMBL/GenBank/DDBJ databases">
        <title>The genomes of 5 underutilized Papilionoideae crops provide insights into root nodulation and disease resistanc.</title>
        <authorList>
            <person name="Jiang F."/>
        </authorList>
    </citation>
    <scope>NUCLEOTIDE SEQUENCE [LARGE SCALE GENOMIC DNA]</scope>
    <source>
        <strain evidence="1">JINMINGXINNONG_FW02</strain>
        <tissue evidence="1">Leaves</tissue>
    </source>
</reference>
<dbReference type="AlphaFoldDB" id="A0AAN9NG38"/>
<name>A0AAN9NG38_PHACN</name>
<gene>
    <name evidence="1" type="ORF">VNO80_11899</name>
</gene>
<sequence>MDGITGFCSMASRTQREFGIPVCGLLLFHFWVTQKKTLVCEGVCCHCSLLQSCNILADSAFQMAFGC</sequence>
<comment type="caution">
    <text evidence="1">The sequence shown here is derived from an EMBL/GenBank/DDBJ whole genome shotgun (WGS) entry which is preliminary data.</text>
</comment>
<proteinExistence type="predicted"/>